<dbReference type="Pfam" id="PF02397">
    <property type="entry name" value="Bac_transf"/>
    <property type="match status" value="1"/>
</dbReference>
<accession>A0A7X0MPM6</accession>
<reference evidence="4 5" key="1">
    <citation type="submission" date="2020-08" db="EMBL/GenBank/DDBJ databases">
        <title>The Agave Microbiome: Exploring the role of microbial communities in plant adaptations to desert environments.</title>
        <authorList>
            <person name="Partida-Martinez L.P."/>
        </authorList>
    </citation>
    <scope>NUCLEOTIDE SEQUENCE [LARGE SCALE GENOMIC DNA]</scope>
    <source>
        <strain evidence="4 5">AS3.13</strain>
    </source>
</reference>
<dbReference type="RefSeq" id="WP_311770328.1">
    <property type="nucleotide sequence ID" value="NZ_JACHBT010000011.1"/>
</dbReference>
<evidence type="ECO:0000313" key="4">
    <source>
        <dbReference type="EMBL" id="MBB6505220.1"/>
    </source>
</evidence>
<comment type="caution">
    <text evidence="4">The sequence shown here is derived from an EMBL/GenBank/DDBJ whole genome shotgun (WGS) entry which is preliminary data.</text>
</comment>
<reference evidence="4 5" key="2">
    <citation type="submission" date="2020-08" db="EMBL/GenBank/DDBJ databases">
        <authorList>
            <person name="Partida-Martinez L."/>
            <person name="Huntemann M."/>
            <person name="Clum A."/>
            <person name="Wang J."/>
            <person name="Palaniappan K."/>
            <person name="Ritter S."/>
            <person name="Chen I.-M."/>
            <person name="Stamatis D."/>
            <person name="Reddy T."/>
            <person name="O'Malley R."/>
            <person name="Daum C."/>
            <person name="Shapiro N."/>
            <person name="Ivanova N."/>
            <person name="Kyrpides N."/>
            <person name="Woyke T."/>
        </authorList>
    </citation>
    <scope>NUCLEOTIDE SEQUENCE [LARGE SCALE GENOMIC DNA]</scope>
    <source>
        <strain evidence="4 5">AS3.13</strain>
    </source>
</reference>
<sequence>MKRLFDVTVALFCLFLFSPVMLVLAILIARRMGRPVIFAQQRPGRGGRPFRMYKFRTMNGQRDARGALLPDAERLTRLGRWLRSSSLDELPGLWNVLRGDMSMVGPRPLLMAYLDRYTADQARRHLVRPGITGWAQVNGRNALTWKQKFELDTWYVDHRSFLLDLRILMMTVTRVIRRDGINAADAATMLEFMGEQDMPPASR</sequence>
<keyword evidence="4" id="KW-0808">Transferase</keyword>
<dbReference type="AlphaFoldDB" id="A0A7X0MPM6"/>
<evidence type="ECO:0000256" key="2">
    <source>
        <dbReference type="ARBA" id="ARBA00023169"/>
    </source>
</evidence>
<gene>
    <name evidence="4" type="ORF">F4693_002208</name>
</gene>
<comment type="similarity">
    <text evidence="1">Belongs to the bacterial sugar transferase family.</text>
</comment>
<name>A0A7X0MPM6_9SPHN</name>
<dbReference type="InterPro" id="IPR003362">
    <property type="entry name" value="Bact_transf"/>
</dbReference>
<evidence type="ECO:0000256" key="1">
    <source>
        <dbReference type="ARBA" id="ARBA00006464"/>
    </source>
</evidence>
<dbReference type="GO" id="GO:0016780">
    <property type="term" value="F:phosphotransferase activity, for other substituted phosphate groups"/>
    <property type="evidence" value="ECO:0007669"/>
    <property type="project" value="TreeGrafter"/>
</dbReference>
<dbReference type="PANTHER" id="PTHR30576:SF8">
    <property type="entry name" value="UNDECAPRENYL-PHOSPHATE GALACTOSE PHOSPHOTRANSFERASE"/>
    <property type="match status" value="1"/>
</dbReference>
<dbReference type="PANTHER" id="PTHR30576">
    <property type="entry name" value="COLANIC BIOSYNTHESIS UDP-GLUCOSE LIPID CARRIER TRANSFERASE"/>
    <property type="match status" value="1"/>
</dbReference>
<proteinExistence type="inferred from homology"/>
<dbReference type="Proteomes" id="UP000522313">
    <property type="component" value="Unassembled WGS sequence"/>
</dbReference>
<protein>
    <submittedName>
        <fullName evidence="4">Lipopolysaccharide/colanic/teichoic acid biosynthesis glycosyltransferase</fullName>
    </submittedName>
</protein>
<evidence type="ECO:0000313" key="5">
    <source>
        <dbReference type="Proteomes" id="UP000522313"/>
    </source>
</evidence>
<keyword evidence="2" id="KW-0270">Exopolysaccharide synthesis</keyword>
<feature type="domain" description="Bacterial sugar transferase" evidence="3">
    <location>
        <begin position="2"/>
        <end position="176"/>
    </location>
</feature>
<organism evidence="4 5">
    <name type="scientific">Sphingomonas endophytica</name>
    <dbReference type="NCBI Taxonomy" id="869719"/>
    <lineage>
        <taxon>Bacteria</taxon>
        <taxon>Pseudomonadati</taxon>
        <taxon>Pseudomonadota</taxon>
        <taxon>Alphaproteobacteria</taxon>
        <taxon>Sphingomonadales</taxon>
        <taxon>Sphingomonadaceae</taxon>
        <taxon>Sphingomonas</taxon>
    </lineage>
</organism>
<evidence type="ECO:0000259" key="3">
    <source>
        <dbReference type="Pfam" id="PF02397"/>
    </source>
</evidence>
<dbReference type="GO" id="GO:0000271">
    <property type="term" value="P:polysaccharide biosynthetic process"/>
    <property type="evidence" value="ECO:0007669"/>
    <property type="project" value="UniProtKB-KW"/>
</dbReference>
<dbReference type="EMBL" id="JACHBT010000011">
    <property type="protein sequence ID" value="MBB6505220.1"/>
    <property type="molecule type" value="Genomic_DNA"/>
</dbReference>